<evidence type="ECO:0000313" key="16">
    <source>
        <dbReference type="Proteomes" id="UP000238274"/>
    </source>
</evidence>
<dbReference type="Gene3D" id="3.30.1510.10">
    <property type="entry name" value="Domain 2, N(10)-formyltetrahydrofolate synthetase"/>
    <property type="match status" value="1"/>
</dbReference>
<proteinExistence type="inferred from homology"/>
<evidence type="ECO:0000256" key="4">
    <source>
        <dbReference type="ARBA" id="ARBA00022598"/>
    </source>
</evidence>
<dbReference type="Gene3D" id="3.50.7.10">
    <property type="entry name" value="GroEL"/>
    <property type="match status" value="2"/>
</dbReference>
<evidence type="ECO:0000256" key="8">
    <source>
        <dbReference type="ARBA" id="ARBA00022842"/>
    </source>
</evidence>
<evidence type="ECO:0000256" key="13">
    <source>
        <dbReference type="ARBA" id="ARBA00032873"/>
    </source>
</evidence>
<keyword evidence="7" id="KW-0067">ATP-binding</keyword>
<keyword evidence="16" id="KW-1185">Reference proteome</keyword>
<evidence type="ECO:0000256" key="1">
    <source>
        <dbReference type="ARBA" id="ARBA00006607"/>
    </source>
</evidence>
<dbReference type="SUPFAM" id="SSF48576">
    <property type="entry name" value="Terpenoid synthases"/>
    <property type="match status" value="1"/>
</dbReference>
<dbReference type="GO" id="GO:0008299">
    <property type="term" value="P:isoprenoid biosynthetic process"/>
    <property type="evidence" value="ECO:0007669"/>
    <property type="project" value="InterPro"/>
</dbReference>
<dbReference type="VEuPathDB" id="FungiDB:PSHT_09589"/>
<accession>A0A2S4VFZ8</accession>
<dbReference type="Pfam" id="PF00348">
    <property type="entry name" value="polyprenyl_synt"/>
    <property type="match status" value="1"/>
</dbReference>
<dbReference type="Gene3D" id="1.10.8.770">
    <property type="match status" value="1"/>
</dbReference>
<name>A0A2S4VFZ8_9BASI</name>
<dbReference type="GO" id="GO:0005524">
    <property type="term" value="F:ATP binding"/>
    <property type="evidence" value="ECO:0007669"/>
    <property type="project" value="UniProtKB-KW"/>
</dbReference>
<dbReference type="InterPro" id="IPR027417">
    <property type="entry name" value="P-loop_NTPase"/>
</dbReference>
<evidence type="ECO:0000256" key="12">
    <source>
        <dbReference type="ARBA" id="ARBA00032448"/>
    </source>
</evidence>
<keyword evidence="4" id="KW-0436">Ligase</keyword>
<keyword evidence="9" id="KW-0143">Chaperone</keyword>
<dbReference type="GO" id="GO:0004329">
    <property type="term" value="F:formate-tetrahydrofolate ligase activity"/>
    <property type="evidence" value="ECO:0007669"/>
    <property type="project" value="InterPro"/>
</dbReference>
<dbReference type="PROSITE" id="PS00444">
    <property type="entry name" value="POLYPRENYL_SYNTHASE_2"/>
    <property type="match status" value="1"/>
</dbReference>
<dbReference type="InterPro" id="IPR008949">
    <property type="entry name" value="Isoprenoid_synthase_dom_sf"/>
</dbReference>
<keyword evidence="14" id="KW-0808">Transferase</keyword>
<dbReference type="InterPro" id="IPR001844">
    <property type="entry name" value="Cpn60/GroEL"/>
</dbReference>
<dbReference type="OrthoDB" id="1733909at2759"/>
<organism evidence="15 16">
    <name type="scientific">Puccinia striiformis</name>
    <dbReference type="NCBI Taxonomy" id="27350"/>
    <lineage>
        <taxon>Eukaryota</taxon>
        <taxon>Fungi</taxon>
        <taxon>Dikarya</taxon>
        <taxon>Basidiomycota</taxon>
        <taxon>Pucciniomycotina</taxon>
        <taxon>Pucciniomycetes</taxon>
        <taxon>Pucciniales</taxon>
        <taxon>Pucciniaceae</taxon>
        <taxon>Puccinia</taxon>
    </lineage>
</organism>
<dbReference type="GO" id="GO:0042026">
    <property type="term" value="P:protein refolding"/>
    <property type="evidence" value="ECO:0007669"/>
    <property type="project" value="InterPro"/>
</dbReference>
<comment type="similarity">
    <text evidence="2">Belongs to the TCP-1 chaperonin family.</text>
</comment>
<sequence>MDIGVTSPPPTSDTKTQKAELEKPLILLSEKTISALQDIIPSLEAAATQRQPLLTIAEDSLAAVKAPGFGDDRNLSPMILLFLPIRAAITDASTFESKKTKLQELLTKLSGGVALIKVRGHSKDKVGEKKDRFDNALDATRAVVEEGIVPGRGTALLEASKALDGLMLANFELGASMASRLSKSSIFNRLISTSTQPVPVPVLPQSITDSLNSSVDPFKLLANKLNSMAVYASFINSFTNNSSHSKSIEASYEFGKHLGLAFQIVDDISDYTTCDESSGKVANRSDLNEACVVDAPEDKAALPPANKGKRPFAPIMLRRLEKLDITTNKIPDELTQEERARFRPAEQGRKLMTGYDIAMASECMAVLVDIRENKSGEPIIAGDIGCAGAMAVLMKDTISHHLMQTLEFHNGNSDHFCYIHGILLFVHAGTFVKIIHVNSFILADKIALKLAGIEEAESDYGYVVTEAGLGADIG</sequence>
<dbReference type="GO" id="GO:0140662">
    <property type="term" value="F:ATP-dependent protein folding chaperone"/>
    <property type="evidence" value="ECO:0007669"/>
    <property type="project" value="InterPro"/>
</dbReference>
<evidence type="ECO:0000313" key="15">
    <source>
        <dbReference type="EMBL" id="POW08395.1"/>
    </source>
</evidence>
<dbReference type="SUPFAM" id="SSF52029">
    <property type="entry name" value="GroEL apical domain-like"/>
    <property type="match status" value="1"/>
</dbReference>
<dbReference type="SUPFAM" id="SSF52540">
    <property type="entry name" value="P-loop containing nucleoside triphosphate hydrolases"/>
    <property type="match status" value="1"/>
</dbReference>
<evidence type="ECO:0000256" key="7">
    <source>
        <dbReference type="ARBA" id="ARBA00022840"/>
    </source>
</evidence>
<keyword evidence="3" id="KW-0554">One-carbon metabolism</keyword>
<dbReference type="Gene3D" id="3.40.50.300">
    <property type="entry name" value="P-loop containing nucleotide triphosphate hydrolases"/>
    <property type="match status" value="1"/>
</dbReference>
<evidence type="ECO:0000256" key="3">
    <source>
        <dbReference type="ARBA" id="ARBA00022563"/>
    </source>
</evidence>
<dbReference type="InterPro" id="IPR000092">
    <property type="entry name" value="Polyprenyl_synt"/>
</dbReference>
<comment type="similarity">
    <text evidence="14">Belongs to the FPP/GGPP synthase family.</text>
</comment>
<dbReference type="InterPro" id="IPR027413">
    <property type="entry name" value="GROEL-like_equatorial_sf"/>
</dbReference>
<gene>
    <name evidence="15" type="ORF">PSHT_09589</name>
</gene>
<dbReference type="EMBL" id="PKSM01000137">
    <property type="protein sequence ID" value="POW08395.1"/>
    <property type="molecule type" value="Genomic_DNA"/>
</dbReference>
<keyword evidence="6" id="KW-0547">Nucleotide-binding</keyword>
<dbReference type="Gene3D" id="1.10.560.10">
    <property type="entry name" value="GroEL-like equatorial domain"/>
    <property type="match status" value="1"/>
</dbReference>
<dbReference type="Gene3D" id="1.10.600.10">
    <property type="entry name" value="Farnesyl Diphosphate Synthase"/>
    <property type="match status" value="1"/>
</dbReference>
<dbReference type="InterPro" id="IPR033749">
    <property type="entry name" value="Polyprenyl_synt_CS"/>
</dbReference>
<dbReference type="AlphaFoldDB" id="A0A2S4VFZ8"/>
<evidence type="ECO:0000256" key="14">
    <source>
        <dbReference type="RuleBase" id="RU004466"/>
    </source>
</evidence>
<dbReference type="PRINTS" id="PR00304">
    <property type="entry name" value="TCOMPLEXTCP1"/>
</dbReference>
<keyword evidence="8" id="KW-0460">Magnesium</keyword>
<comment type="caution">
    <text evidence="15">The sequence shown here is derived from an EMBL/GenBank/DDBJ whole genome shotgun (WGS) entry which is preliminary data.</text>
</comment>
<dbReference type="InterPro" id="IPR000559">
    <property type="entry name" value="Formate_THF_ligase"/>
</dbReference>
<evidence type="ECO:0000256" key="11">
    <source>
        <dbReference type="ARBA" id="ARBA00032424"/>
    </source>
</evidence>
<dbReference type="VEuPathDB" id="FungiDB:PSTT_03870"/>
<reference evidence="15 16" key="1">
    <citation type="submission" date="2017-12" db="EMBL/GenBank/DDBJ databases">
        <title>Gene loss provides genomic basis for host adaptation in cereal stripe rust fungi.</title>
        <authorList>
            <person name="Xia C."/>
        </authorList>
    </citation>
    <scope>NUCLEOTIDE SEQUENCE [LARGE SCALE GENOMIC DNA]</scope>
    <source>
        <strain evidence="15 16">93TX-2</strain>
    </source>
</reference>
<comment type="similarity">
    <text evidence="1">Belongs to the chaperonin (HSP60) family.</text>
</comment>
<evidence type="ECO:0000256" key="5">
    <source>
        <dbReference type="ARBA" id="ARBA00022723"/>
    </source>
</evidence>
<reference evidence="16" key="3">
    <citation type="journal article" date="2018" name="Mol. Plant Microbe Interact.">
        <title>Genome sequence resources for the wheat stripe rust pathogen (Puccinia striiformis f. sp. tritici) and the barley stripe rust pathogen (Puccinia striiformis f. sp. hordei).</title>
        <authorList>
            <person name="Xia C."/>
            <person name="Wang M."/>
            <person name="Yin C."/>
            <person name="Cornejo O.E."/>
            <person name="Hulbert S.H."/>
            <person name="Chen X."/>
        </authorList>
    </citation>
    <scope>NUCLEOTIDE SEQUENCE [LARGE SCALE GENOMIC DNA]</scope>
    <source>
        <strain evidence="16">93TX-2</strain>
    </source>
</reference>
<dbReference type="InterPro" id="IPR017998">
    <property type="entry name" value="Chaperone_TCP-1"/>
</dbReference>
<dbReference type="Gene3D" id="3.30.260.10">
    <property type="entry name" value="TCP-1-like chaperonin intermediate domain"/>
    <property type="match status" value="1"/>
</dbReference>
<dbReference type="Pfam" id="PF01268">
    <property type="entry name" value="FTHFS"/>
    <property type="match status" value="1"/>
</dbReference>
<dbReference type="Proteomes" id="UP000238274">
    <property type="component" value="Unassembled WGS sequence"/>
</dbReference>
<dbReference type="GO" id="GO:0046872">
    <property type="term" value="F:metal ion binding"/>
    <property type="evidence" value="ECO:0007669"/>
    <property type="project" value="UniProtKB-KW"/>
</dbReference>
<protein>
    <recommendedName>
        <fullName evidence="13">(2E,6E)-farnesyl diphosphate synthase</fullName>
    </recommendedName>
    <alternativeName>
        <fullName evidence="12">Dimethylallyltranstransferase</fullName>
    </alternativeName>
    <alternativeName>
        <fullName evidence="11">Farnesyl diphosphate synthase</fullName>
    </alternativeName>
    <alternativeName>
        <fullName evidence="10">Geranyltranstransferase</fullName>
    </alternativeName>
</protein>
<evidence type="ECO:0000256" key="9">
    <source>
        <dbReference type="ARBA" id="ARBA00023186"/>
    </source>
</evidence>
<dbReference type="InterPro" id="IPR027409">
    <property type="entry name" value="GroEL-like_apical_dom_sf"/>
</dbReference>
<keyword evidence="5" id="KW-0479">Metal-binding</keyword>
<dbReference type="PANTHER" id="PTHR45633">
    <property type="entry name" value="60 KDA HEAT SHOCK PROTEIN, MITOCHONDRIAL"/>
    <property type="match status" value="1"/>
</dbReference>
<reference evidence="16" key="2">
    <citation type="journal article" date="2018" name="BMC Genomics">
        <title>Genomic insights into host adaptation between the wheat stripe rust pathogen (Puccinia striiformis f. sp. tritici) and the barley stripe rust pathogen (Puccinia striiformis f. sp. hordei).</title>
        <authorList>
            <person name="Xia C."/>
            <person name="Wang M."/>
            <person name="Yin C."/>
            <person name="Cornejo O.E."/>
            <person name="Hulbert S.H."/>
            <person name="Chen X."/>
        </authorList>
    </citation>
    <scope>NUCLEOTIDE SEQUENCE [LARGE SCALE GENOMIC DNA]</scope>
    <source>
        <strain evidence="16">93TX-2</strain>
    </source>
</reference>
<evidence type="ECO:0000256" key="10">
    <source>
        <dbReference type="ARBA" id="ARBA00032380"/>
    </source>
</evidence>
<dbReference type="InterPro" id="IPR027410">
    <property type="entry name" value="TCP-1-like_intermed_sf"/>
</dbReference>
<dbReference type="GO" id="GO:0006730">
    <property type="term" value="P:one-carbon metabolic process"/>
    <property type="evidence" value="ECO:0007669"/>
    <property type="project" value="UniProtKB-KW"/>
</dbReference>
<evidence type="ECO:0000256" key="6">
    <source>
        <dbReference type="ARBA" id="ARBA00022741"/>
    </source>
</evidence>
<evidence type="ECO:0000256" key="2">
    <source>
        <dbReference type="ARBA" id="ARBA00008020"/>
    </source>
</evidence>
<dbReference type="GO" id="GO:0004659">
    <property type="term" value="F:prenyltransferase activity"/>
    <property type="evidence" value="ECO:0007669"/>
    <property type="project" value="InterPro"/>
</dbReference>